<dbReference type="OrthoDB" id="9806357at2"/>
<dbReference type="InterPro" id="IPR021516">
    <property type="entry name" value="DUF3179"/>
</dbReference>
<evidence type="ECO:0000313" key="1">
    <source>
        <dbReference type="EMBL" id="OOZ40002.1"/>
    </source>
</evidence>
<proteinExistence type="predicted"/>
<dbReference type="Pfam" id="PF11376">
    <property type="entry name" value="DUF3179"/>
    <property type="match status" value="1"/>
</dbReference>
<comment type="caution">
    <text evidence="1">The sequence shown here is derived from an EMBL/GenBank/DDBJ whole genome shotgun (WGS) entry which is preliminary data.</text>
</comment>
<gene>
    <name evidence="1" type="ORF">BOW53_09500</name>
</gene>
<name>A0A1T2L4L4_9GAMM</name>
<dbReference type="EMBL" id="MPRL01000036">
    <property type="protein sequence ID" value="OOZ40002.1"/>
    <property type="molecule type" value="Genomic_DNA"/>
</dbReference>
<keyword evidence="2" id="KW-1185">Reference proteome</keyword>
<evidence type="ECO:0000313" key="2">
    <source>
        <dbReference type="Proteomes" id="UP000191110"/>
    </source>
</evidence>
<accession>A0A1T2L4L4</accession>
<protein>
    <recommendedName>
        <fullName evidence="3">DUF3179 domain-containing protein</fullName>
    </recommendedName>
</protein>
<dbReference type="Proteomes" id="UP000191110">
    <property type="component" value="Unassembled WGS sequence"/>
</dbReference>
<sequence length="294" mass="32772">MRAINAALPDNGFDLEASLIPSEEIYHGGPPRDGIPAIDKPRFVAAAEATFLKGSDRVLGIDRNGVRKAYPIRILNYHEIVNDHFKDEAVVVTFCPLCGTGMAFEAKLDGKSRSFGVSGLLYNSDVLLYDRETESLWSQILKLSISGPMKGHKLRQLAISHTSWEEWQRGGDSLVLSFDTGFSRDYSRSPYGNYGESESIYFPVAKFDGRYHPKEIVIGVEIDGQFKAYPIKELALGREPLVDIFAGQELEVRFNVELRSGGVFDSAGVELPSLTAYWFAWYAFHPDGEVYSAQ</sequence>
<dbReference type="AlphaFoldDB" id="A0A1T2L4L4"/>
<evidence type="ECO:0008006" key="3">
    <source>
        <dbReference type="Google" id="ProtNLM"/>
    </source>
</evidence>
<reference evidence="1 2" key="1">
    <citation type="submission" date="2016-11" db="EMBL/GenBank/DDBJ databases">
        <title>Mixed transmission modes and dynamic genome evolution in an obligate animal-bacterial symbiosis.</title>
        <authorList>
            <person name="Russell S.L."/>
            <person name="Corbett-Detig R.B."/>
            <person name="Cavanaugh C.M."/>
        </authorList>
    </citation>
    <scope>NUCLEOTIDE SEQUENCE [LARGE SCALE GENOMIC DNA]</scope>
    <source>
        <strain evidence="1">Sveles-Q1</strain>
    </source>
</reference>
<organism evidence="1 2">
    <name type="scientific">Solemya pervernicosa gill symbiont</name>
    <dbReference type="NCBI Taxonomy" id="642797"/>
    <lineage>
        <taxon>Bacteria</taxon>
        <taxon>Pseudomonadati</taxon>
        <taxon>Pseudomonadota</taxon>
        <taxon>Gammaproteobacteria</taxon>
        <taxon>sulfur-oxidizing symbionts</taxon>
    </lineage>
</organism>